<dbReference type="Gene3D" id="3.90.550.10">
    <property type="entry name" value="Spore Coat Polysaccharide Biosynthesis Protein SpsA, Chain A"/>
    <property type="match status" value="1"/>
</dbReference>
<accession>A0ABS4K027</accession>
<evidence type="ECO:0000313" key="2">
    <source>
        <dbReference type="EMBL" id="MBP2021142.1"/>
    </source>
</evidence>
<evidence type="ECO:0000259" key="1">
    <source>
        <dbReference type="Pfam" id="PF12804"/>
    </source>
</evidence>
<dbReference type="InterPro" id="IPR017190">
    <property type="entry name" value="Bifunc_CCT/choline_kinase"/>
</dbReference>
<dbReference type="SUPFAM" id="SSF46785">
    <property type="entry name" value="Winged helix' DNA-binding domain"/>
    <property type="match status" value="1"/>
</dbReference>
<dbReference type="Pfam" id="PF01633">
    <property type="entry name" value="Choline_kinase"/>
    <property type="match status" value="1"/>
</dbReference>
<organism evidence="2 3">
    <name type="scientific">Clostridium punense</name>
    <dbReference type="NCBI Taxonomy" id="1054297"/>
    <lineage>
        <taxon>Bacteria</taxon>
        <taxon>Bacillati</taxon>
        <taxon>Bacillota</taxon>
        <taxon>Clostridia</taxon>
        <taxon>Eubacteriales</taxon>
        <taxon>Clostridiaceae</taxon>
        <taxon>Clostridium</taxon>
    </lineage>
</organism>
<dbReference type="InterPro" id="IPR029044">
    <property type="entry name" value="Nucleotide-diphossugar_trans"/>
</dbReference>
<dbReference type="PANTHER" id="PTHR22603">
    <property type="entry name" value="CHOLINE/ETHANOALAMINE KINASE"/>
    <property type="match status" value="1"/>
</dbReference>
<dbReference type="CDD" id="cd05151">
    <property type="entry name" value="ChoK-like"/>
    <property type="match status" value="1"/>
</dbReference>
<dbReference type="Gene3D" id="3.30.200.20">
    <property type="entry name" value="Phosphorylase Kinase, domain 1"/>
    <property type="match status" value="1"/>
</dbReference>
<keyword evidence="3" id="KW-1185">Reference proteome</keyword>
<dbReference type="InterPro" id="IPR036390">
    <property type="entry name" value="WH_DNA-bd_sf"/>
</dbReference>
<proteinExistence type="predicted"/>
<dbReference type="Proteomes" id="UP001519308">
    <property type="component" value="Unassembled WGS sequence"/>
</dbReference>
<dbReference type="Pfam" id="PF12804">
    <property type="entry name" value="NTP_transf_3"/>
    <property type="match status" value="1"/>
</dbReference>
<dbReference type="Gene3D" id="1.10.10.10">
    <property type="entry name" value="Winged helix-like DNA-binding domain superfamily/Winged helix DNA-binding domain"/>
    <property type="match status" value="1"/>
</dbReference>
<evidence type="ECO:0000313" key="3">
    <source>
        <dbReference type="Proteomes" id="UP001519308"/>
    </source>
</evidence>
<comment type="caution">
    <text evidence="2">The sequence shown here is derived from an EMBL/GenBank/DDBJ whole genome shotgun (WGS) entry which is preliminary data.</text>
</comment>
<dbReference type="PIRSF" id="PIRSF037383">
    <property type="entry name" value="LicCA"/>
    <property type="match status" value="1"/>
</dbReference>
<sequence length="615" mass="71636">MDTIEVLKILNQNSNINQREVALKSGLSLGKVNLIIGHLLNKEYIYCEKLGKSVKYHLTEKGIEVLEENIKSYSDVKINIHTDEFKKVKQAVILAAGRKLDFDRPVGFLKLDDNTFISRTINILRDHGIEKIVIITGYKKEYFEELNKQSNIFLVTNDKYKWTGTMSSLSLAQKYITDDFILIEDDILIEESAITELINSQERDSVIITNESGSGDEAFVELRNHYVYKISKDIHQLNRIDGEMIGVCKISYQVYMKMLEDYKHNKNPYLNYEYLLLDVARNYEIGYIKIDDLVWAEADNKDHYEKIIGNIYPRLKRKEMSIKIKQIKDNIANALKVDNEEITSVMPFGGMTNKNFKITVSDKNYVLRIPGNGTEEMINRQEEIDNVEAIKDLGIDANIVYFGREDGIKIAEYIENAETLNGKTAKREDVMKLTAGILKKLHDSPVKFNNCFDVFKKIEDYEGLLKKVNGNNFEDYYEIKEKVMNLKTLQKDLGLEFVPCHNDTVPENFIKSGDDRIHLIDWEYSGMNDPMWDLAAHSLECDFSEDDEELFLSYYFSGKVDEKYRIRILINKICQDFLWSIWTNIKEAKGDDFGTYGIDRYNRAKRNLKRRHFNR</sequence>
<dbReference type="SUPFAM" id="SSF53448">
    <property type="entry name" value="Nucleotide-diphospho-sugar transferases"/>
    <property type="match status" value="1"/>
</dbReference>
<dbReference type="PANTHER" id="PTHR22603:SF66">
    <property type="entry name" value="ETHANOLAMINE KINASE"/>
    <property type="match status" value="1"/>
</dbReference>
<name>A0ABS4K027_9CLOT</name>
<dbReference type="EMBL" id="JAGGLL010000005">
    <property type="protein sequence ID" value="MBP2021142.1"/>
    <property type="molecule type" value="Genomic_DNA"/>
</dbReference>
<dbReference type="SUPFAM" id="SSF56112">
    <property type="entry name" value="Protein kinase-like (PK-like)"/>
    <property type="match status" value="1"/>
</dbReference>
<dbReference type="Pfam" id="PF13412">
    <property type="entry name" value="HTH_24"/>
    <property type="match status" value="1"/>
</dbReference>
<reference evidence="2 3" key="1">
    <citation type="submission" date="2021-03" db="EMBL/GenBank/DDBJ databases">
        <title>Genomic Encyclopedia of Type Strains, Phase IV (KMG-IV): sequencing the most valuable type-strain genomes for metagenomic binning, comparative biology and taxonomic classification.</title>
        <authorList>
            <person name="Goeker M."/>
        </authorList>
    </citation>
    <scope>NUCLEOTIDE SEQUENCE [LARGE SCALE GENOMIC DNA]</scope>
    <source>
        <strain evidence="2 3">DSM 28650</strain>
    </source>
</reference>
<gene>
    <name evidence="2" type="ORF">J2Z44_000929</name>
</gene>
<dbReference type="InterPro" id="IPR036388">
    <property type="entry name" value="WH-like_DNA-bd_sf"/>
</dbReference>
<protein>
    <submittedName>
        <fullName evidence="2">Thiamine kinase-like enzyme/choline kinase/predicted transcriptional regulator</fullName>
    </submittedName>
</protein>
<dbReference type="RefSeq" id="WP_021283158.1">
    <property type="nucleotide sequence ID" value="NZ_JAGGLL010000005.1"/>
</dbReference>
<dbReference type="Gene3D" id="3.90.1200.10">
    <property type="match status" value="1"/>
</dbReference>
<feature type="domain" description="MobA-like NTP transferase" evidence="1">
    <location>
        <begin position="91"/>
        <end position="219"/>
    </location>
</feature>
<dbReference type="InterPro" id="IPR025877">
    <property type="entry name" value="MobA-like_NTP_Trfase"/>
</dbReference>
<dbReference type="InterPro" id="IPR011009">
    <property type="entry name" value="Kinase-like_dom_sf"/>
</dbReference>